<comment type="caution">
    <text evidence="2">The sequence shown here is derived from an EMBL/GenBank/DDBJ whole genome shotgun (WGS) entry which is preliminary data.</text>
</comment>
<sequence>MEEYFQATKILMDNTHAAKEQICERTGHALDLTIIVLLIVAVEQMETLAMAIDNLALVSHILATRIKDSRMVEIVIHQDLQTTIKEDQVATTKTTGCFVPDGTVPVEDPGRMPQGGMSSAIEQHAEDQPEQEQNDQYFVRGQFVQLHEQNEIYPPPEELYPPDKSYPPQDDQGYYPYGGVEHYSYEGY</sequence>
<dbReference type="Proteomes" id="UP001295423">
    <property type="component" value="Unassembled WGS sequence"/>
</dbReference>
<accession>A0AAD2CUJ5</accession>
<organism evidence="2 3">
    <name type="scientific">Cylindrotheca closterium</name>
    <dbReference type="NCBI Taxonomy" id="2856"/>
    <lineage>
        <taxon>Eukaryota</taxon>
        <taxon>Sar</taxon>
        <taxon>Stramenopiles</taxon>
        <taxon>Ochrophyta</taxon>
        <taxon>Bacillariophyta</taxon>
        <taxon>Bacillariophyceae</taxon>
        <taxon>Bacillariophycidae</taxon>
        <taxon>Bacillariales</taxon>
        <taxon>Bacillariaceae</taxon>
        <taxon>Cylindrotheca</taxon>
    </lineage>
</organism>
<keyword evidence="3" id="KW-1185">Reference proteome</keyword>
<reference evidence="2" key="1">
    <citation type="submission" date="2023-08" db="EMBL/GenBank/DDBJ databases">
        <authorList>
            <person name="Audoor S."/>
            <person name="Bilcke G."/>
        </authorList>
    </citation>
    <scope>NUCLEOTIDE SEQUENCE</scope>
</reference>
<proteinExistence type="predicted"/>
<feature type="compositionally biased region" description="Low complexity" evidence="1">
    <location>
        <begin position="166"/>
        <end position="179"/>
    </location>
</feature>
<dbReference type="AlphaFoldDB" id="A0AAD2CUJ5"/>
<feature type="region of interest" description="Disordered" evidence="1">
    <location>
        <begin position="100"/>
        <end position="132"/>
    </location>
</feature>
<name>A0AAD2CUJ5_9STRA</name>
<dbReference type="EMBL" id="CAKOGP040001657">
    <property type="protein sequence ID" value="CAJ1946204.1"/>
    <property type="molecule type" value="Genomic_DNA"/>
</dbReference>
<gene>
    <name evidence="2" type="ORF">CYCCA115_LOCUS10345</name>
</gene>
<evidence type="ECO:0000256" key="1">
    <source>
        <dbReference type="SAM" id="MobiDB-lite"/>
    </source>
</evidence>
<protein>
    <submittedName>
        <fullName evidence="2">Uncharacterized protein</fullName>
    </submittedName>
</protein>
<evidence type="ECO:0000313" key="3">
    <source>
        <dbReference type="Proteomes" id="UP001295423"/>
    </source>
</evidence>
<feature type="region of interest" description="Disordered" evidence="1">
    <location>
        <begin position="149"/>
        <end position="179"/>
    </location>
</feature>
<evidence type="ECO:0000313" key="2">
    <source>
        <dbReference type="EMBL" id="CAJ1946204.1"/>
    </source>
</evidence>